<dbReference type="GO" id="GO:0042800">
    <property type="term" value="F:histone H3K4 methyltransferase activity"/>
    <property type="evidence" value="ECO:0007669"/>
    <property type="project" value="TreeGrafter"/>
</dbReference>
<evidence type="ECO:0000313" key="2">
    <source>
        <dbReference type="Proteomes" id="UP000011080"/>
    </source>
</evidence>
<feature type="non-terminal residue" evidence="1">
    <location>
        <position position="1"/>
    </location>
</feature>
<dbReference type="Pfam" id="PF01359">
    <property type="entry name" value="Transposase_1"/>
    <property type="match status" value="1"/>
</dbReference>
<reference evidence="1 2" key="1">
    <citation type="journal article" date="2012" name="Nat. Genet.">
        <title>The yak genome and adaptation to life at high altitude.</title>
        <authorList>
            <person name="Qiu Q."/>
            <person name="Zhang G."/>
            <person name="Ma T."/>
            <person name="Qian W."/>
            <person name="Wang J."/>
            <person name="Ye Z."/>
            <person name="Cao C."/>
            <person name="Hu Q."/>
            <person name="Kim J."/>
            <person name="Larkin D.M."/>
            <person name="Auvil L."/>
            <person name="Capitanu B."/>
            <person name="Ma J."/>
            <person name="Lewin H.A."/>
            <person name="Qian X."/>
            <person name="Lang Y."/>
            <person name="Zhou R."/>
            <person name="Wang L."/>
            <person name="Wang K."/>
            <person name="Xia J."/>
            <person name="Liao S."/>
            <person name="Pan S."/>
            <person name="Lu X."/>
            <person name="Hou H."/>
            <person name="Wang Y."/>
            <person name="Zang X."/>
            <person name="Yin Y."/>
            <person name="Ma H."/>
            <person name="Zhang J."/>
            <person name="Wang Z."/>
            <person name="Zhang Y."/>
            <person name="Zhang D."/>
            <person name="Yonezawa T."/>
            <person name="Hasegawa M."/>
            <person name="Zhong Y."/>
            <person name="Liu W."/>
            <person name="Zhang Y."/>
            <person name="Huang Z."/>
            <person name="Zhang S."/>
            <person name="Long R."/>
            <person name="Yang H."/>
            <person name="Wang J."/>
            <person name="Lenstra J.A."/>
            <person name="Cooper D.N."/>
            <person name="Wu Y."/>
            <person name="Wang J."/>
            <person name="Shi P."/>
            <person name="Wang J."/>
            <person name="Liu J."/>
        </authorList>
    </citation>
    <scope>NUCLEOTIDE SEQUENCE [LARGE SCALE GENOMIC DNA]</scope>
    <source>
        <strain evidence="2">yakQH1</strain>
    </source>
</reference>
<evidence type="ECO:0000313" key="1">
    <source>
        <dbReference type="EMBL" id="ELR54123.1"/>
    </source>
</evidence>
<dbReference type="GO" id="GO:0044547">
    <property type="term" value="F:DNA topoisomerase binding"/>
    <property type="evidence" value="ECO:0007669"/>
    <property type="project" value="TreeGrafter"/>
</dbReference>
<dbReference type="GO" id="GO:0005634">
    <property type="term" value="C:nucleus"/>
    <property type="evidence" value="ECO:0007669"/>
    <property type="project" value="TreeGrafter"/>
</dbReference>
<dbReference type="AlphaFoldDB" id="L8ID55"/>
<gene>
    <name evidence="1" type="ORF">M91_16340</name>
</gene>
<accession>L8ID55</accession>
<dbReference type="InterPro" id="IPR052709">
    <property type="entry name" value="Transposase-MT_Hybrid"/>
</dbReference>
<dbReference type="PANTHER" id="PTHR46060">
    <property type="entry name" value="MARINER MOS1 TRANSPOSASE-LIKE PROTEIN"/>
    <property type="match status" value="1"/>
</dbReference>
<dbReference type="GO" id="GO:0031297">
    <property type="term" value="P:replication fork processing"/>
    <property type="evidence" value="ECO:0007669"/>
    <property type="project" value="TreeGrafter"/>
</dbReference>
<dbReference type="GO" id="GO:0044774">
    <property type="term" value="P:mitotic DNA integrity checkpoint signaling"/>
    <property type="evidence" value="ECO:0007669"/>
    <property type="project" value="TreeGrafter"/>
</dbReference>
<dbReference type="GO" id="GO:0003690">
    <property type="term" value="F:double-stranded DNA binding"/>
    <property type="evidence" value="ECO:0007669"/>
    <property type="project" value="TreeGrafter"/>
</dbReference>
<dbReference type="GO" id="GO:0015074">
    <property type="term" value="P:DNA integration"/>
    <property type="evidence" value="ECO:0007669"/>
    <property type="project" value="TreeGrafter"/>
</dbReference>
<dbReference type="GO" id="GO:0003697">
    <property type="term" value="F:single-stranded DNA binding"/>
    <property type="evidence" value="ECO:0007669"/>
    <property type="project" value="TreeGrafter"/>
</dbReference>
<dbReference type="Proteomes" id="UP000011080">
    <property type="component" value="Unassembled WGS sequence"/>
</dbReference>
<dbReference type="GO" id="GO:0035861">
    <property type="term" value="C:site of double-strand break"/>
    <property type="evidence" value="ECO:0007669"/>
    <property type="project" value="TreeGrafter"/>
</dbReference>
<protein>
    <recommendedName>
        <fullName evidence="3">Histone-lysine N-methyltransferase SETMAR</fullName>
    </recommendedName>
</protein>
<dbReference type="STRING" id="72004.ENSBMUP00000034343"/>
<dbReference type="GO" id="GO:0046975">
    <property type="term" value="F:histone H3K36 methyltransferase activity"/>
    <property type="evidence" value="ECO:0007669"/>
    <property type="project" value="TreeGrafter"/>
</dbReference>
<organism evidence="1 2">
    <name type="scientific">Bos mutus</name>
    <name type="common">wild yak</name>
    <dbReference type="NCBI Taxonomy" id="72004"/>
    <lineage>
        <taxon>Eukaryota</taxon>
        <taxon>Metazoa</taxon>
        <taxon>Chordata</taxon>
        <taxon>Craniata</taxon>
        <taxon>Vertebrata</taxon>
        <taxon>Euteleostomi</taxon>
        <taxon>Mammalia</taxon>
        <taxon>Eutheria</taxon>
        <taxon>Laurasiatheria</taxon>
        <taxon>Artiodactyla</taxon>
        <taxon>Ruminantia</taxon>
        <taxon>Pecora</taxon>
        <taxon>Bovidae</taxon>
        <taxon>Bovinae</taxon>
        <taxon>Bos</taxon>
    </lineage>
</organism>
<dbReference type="PANTHER" id="PTHR46060:SF2">
    <property type="entry name" value="HISTONE-LYSINE N-METHYLTRANSFERASE SETMAR"/>
    <property type="match status" value="1"/>
</dbReference>
<dbReference type="GO" id="GO:0000014">
    <property type="term" value="F:single-stranded DNA endodeoxyribonuclease activity"/>
    <property type="evidence" value="ECO:0007669"/>
    <property type="project" value="TreeGrafter"/>
</dbReference>
<dbReference type="Gene3D" id="3.30.420.10">
    <property type="entry name" value="Ribonuclease H-like superfamily/Ribonuclease H"/>
    <property type="match status" value="1"/>
</dbReference>
<dbReference type="InterPro" id="IPR001888">
    <property type="entry name" value="Transposase_1"/>
</dbReference>
<proteinExistence type="predicted"/>
<dbReference type="GO" id="GO:0006303">
    <property type="term" value="P:double-strand break repair via nonhomologous end joining"/>
    <property type="evidence" value="ECO:0007669"/>
    <property type="project" value="TreeGrafter"/>
</dbReference>
<dbReference type="EMBL" id="JH881473">
    <property type="protein sequence ID" value="ELR54123.1"/>
    <property type="molecule type" value="Genomic_DNA"/>
</dbReference>
<feature type="non-terminal residue" evidence="1">
    <location>
        <position position="130"/>
    </location>
</feature>
<dbReference type="GO" id="GO:0000729">
    <property type="term" value="P:DNA double-strand break processing"/>
    <property type="evidence" value="ECO:0007669"/>
    <property type="project" value="TreeGrafter"/>
</dbReference>
<dbReference type="InterPro" id="IPR036397">
    <property type="entry name" value="RNaseH_sf"/>
</dbReference>
<name>L8ID55_9CETA</name>
<dbReference type="GO" id="GO:0000793">
    <property type="term" value="C:condensed chromosome"/>
    <property type="evidence" value="ECO:0007669"/>
    <property type="project" value="TreeGrafter"/>
</dbReference>
<sequence>TENFKNHHFEGSSSLTVCNNELFLYYIVMCNKSGFYMTTSDDQHFPKSNLHQKKVMVTVWLSAAHLIHYSFLNPGKTITSKKCAQQIDEMHRKLQHLQLALVNRKGPILHDDARPHITQPTLQKLNELGY</sequence>
<evidence type="ECO:0008006" key="3">
    <source>
        <dbReference type="Google" id="ProtNLM"/>
    </source>
</evidence>